<dbReference type="AlphaFoldDB" id="A0A1S9N4P8"/>
<dbReference type="EC" id="7.1.1.-" evidence="6"/>
<keyword evidence="2 6" id="KW-0813">Transport</keyword>
<dbReference type="InterPro" id="IPR029014">
    <property type="entry name" value="NiFe-Hase_large"/>
</dbReference>
<dbReference type="GO" id="GO:0048038">
    <property type="term" value="F:quinone binding"/>
    <property type="evidence" value="ECO:0007669"/>
    <property type="project" value="UniProtKB-KW"/>
</dbReference>
<keyword evidence="3 6" id="KW-0874">Quinone</keyword>
<comment type="similarity">
    <text evidence="1 6 7">Belongs to the complex I 49 kDa subunit family.</text>
</comment>
<evidence type="ECO:0000256" key="5">
    <source>
        <dbReference type="ARBA" id="ARBA00023027"/>
    </source>
</evidence>
<evidence type="ECO:0000256" key="7">
    <source>
        <dbReference type="RuleBase" id="RU003685"/>
    </source>
</evidence>
<evidence type="ECO:0000256" key="3">
    <source>
        <dbReference type="ARBA" id="ARBA00022719"/>
    </source>
</evidence>
<dbReference type="InterPro" id="IPR022885">
    <property type="entry name" value="NDH1_su_D/H"/>
</dbReference>
<dbReference type="HAMAP" id="MF_01358">
    <property type="entry name" value="NDH1_NuoD"/>
    <property type="match status" value="1"/>
</dbReference>
<organism evidence="9 10">
    <name type="scientific">Clostridium beijerinckii</name>
    <name type="common">Clostridium MP</name>
    <dbReference type="NCBI Taxonomy" id="1520"/>
    <lineage>
        <taxon>Bacteria</taxon>
        <taxon>Bacillati</taxon>
        <taxon>Bacillota</taxon>
        <taxon>Clostridia</taxon>
        <taxon>Eubacteriales</taxon>
        <taxon>Clostridiaceae</taxon>
        <taxon>Clostridium</taxon>
    </lineage>
</organism>
<evidence type="ECO:0000313" key="9">
    <source>
        <dbReference type="EMBL" id="OOP72479.1"/>
    </source>
</evidence>
<dbReference type="NCBIfam" id="NF008974">
    <property type="entry name" value="PRK12322.1"/>
    <property type="match status" value="1"/>
</dbReference>
<evidence type="ECO:0000259" key="8">
    <source>
        <dbReference type="Pfam" id="PF00346"/>
    </source>
</evidence>
<dbReference type="GO" id="GO:0051287">
    <property type="term" value="F:NAD binding"/>
    <property type="evidence" value="ECO:0007669"/>
    <property type="project" value="InterPro"/>
</dbReference>
<name>A0A1S9N4P8_CLOBE</name>
<dbReference type="EMBL" id="MWMH01000005">
    <property type="protein sequence ID" value="OOP72479.1"/>
    <property type="molecule type" value="Genomic_DNA"/>
</dbReference>
<reference evidence="9 10" key="1">
    <citation type="submission" date="2017-02" db="EMBL/GenBank/DDBJ databases">
        <title>Genome sequence of Clostridium beijerinckii Br21.</title>
        <authorList>
            <person name="Fonseca B.C."/>
            <person name="Guazzaroni M.E."/>
            <person name="Riano-Pachon D.M."/>
            <person name="Reginatto V."/>
        </authorList>
    </citation>
    <scope>NUCLEOTIDE SEQUENCE [LARGE SCALE GENOMIC DNA]</scope>
    <source>
        <strain evidence="9 10">Br21</strain>
    </source>
</reference>
<keyword evidence="5 6" id="KW-0520">NAD</keyword>
<proteinExistence type="inferred from homology"/>
<keyword evidence="4 6" id="KW-1278">Translocase</keyword>
<dbReference type="PANTHER" id="PTHR11993:SF10">
    <property type="entry name" value="NADH DEHYDROGENASE [UBIQUINONE] IRON-SULFUR PROTEIN 2, MITOCHONDRIAL"/>
    <property type="match status" value="1"/>
</dbReference>
<dbReference type="SUPFAM" id="SSF56762">
    <property type="entry name" value="HydB/Nqo4-like"/>
    <property type="match status" value="1"/>
</dbReference>
<protein>
    <recommendedName>
        <fullName evidence="6">NADH-quinone oxidoreductase subunit D</fullName>
        <ecNumber evidence="6">7.1.1.-</ecNumber>
    </recommendedName>
    <alternativeName>
        <fullName evidence="6">NADH dehydrogenase I subunit D</fullName>
    </alternativeName>
    <alternativeName>
        <fullName evidence="6">NDH-1 subunit D</fullName>
    </alternativeName>
</protein>
<dbReference type="GO" id="GO:0005886">
    <property type="term" value="C:plasma membrane"/>
    <property type="evidence" value="ECO:0007669"/>
    <property type="project" value="UniProtKB-SubCell"/>
</dbReference>
<dbReference type="NCBIfam" id="NF004739">
    <property type="entry name" value="PRK06075.1"/>
    <property type="match status" value="1"/>
</dbReference>
<sequence>MIAHNKDLHTEEMTLNFGPQHPSTHGVYRAIFTLDGEHIVNVENVIGYLHRGMEKLAESRTYTQFIPYTDRLDYLSGMLNELGYVQAVEKLMGIEVPERAEYIRIIMAELQRIASHQVFLGSMALDLNGHTPWMYFFRDREKVLDLFEMVCGSRMTTNYMRIGGVSYDLPEEFIPSLKSFLNDMDKSFIEYQRIITGNEIFEARTKGVGIINGEKALAYGLTGPNLRASGIDFDLRRDIPYGIYERFKFKVVVGKDGDCYERWIMRIGEMEESIKIIKQALEQIQEGPVLAKVPRLIKPPKGDVYHQIEGSKGALGYYLVSDGSDKPYRIHIHGPSFVNIGAFPEMASGSTIQDAVAILASLDPILGEIDR</sequence>
<accession>A0A1S9N4P8</accession>
<evidence type="ECO:0000256" key="6">
    <source>
        <dbReference type="HAMAP-Rule" id="MF_01358"/>
    </source>
</evidence>
<comment type="subcellular location">
    <subcellularLocation>
        <location evidence="6">Cell membrane</location>
        <topology evidence="6">Peripheral membrane protein</topology>
        <orientation evidence="6">Cytoplasmic side</orientation>
    </subcellularLocation>
</comment>
<comment type="function">
    <text evidence="6">NDH-1 shuttles electrons from NADH, via FMN and iron-sulfur (Fe-S) centers, to quinones in the respiratory chain. The immediate electron acceptor for the enzyme in this species is believed to be a menaquinone. Couples the redox reaction to proton translocation (for every two electrons transferred, four hydrogen ions are translocated across the cytoplasmic membrane), and thus conserves the redox energy in a proton gradient.</text>
</comment>
<keyword evidence="6" id="KW-1003">Cell membrane</keyword>
<evidence type="ECO:0000313" key="10">
    <source>
        <dbReference type="Proteomes" id="UP000190959"/>
    </source>
</evidence>
<dbReference type="InterPro" id="IPR001135">
    <property type="entry name" value="NADH_Q_OxRdtase_suD"/>
</dbReference>
<evidence type="ECO:0000256" key="2">
    <source>
        <dbReference type="ARBA" id="ARBA00022448"/>
    </source>
</evidence>
<comment type="caution">
    <text evidence="9">The sequence shown here is derived from an EMBL/GenBank/DDBJ whole genome shotgun (WGS) entry which is preliminary data.</text>
</comment>
<comment type="subunit">
    <text evidence="6">NDH-1 is composed of 14 different subunits. Subunits NuoB, C, D, E, F, and G constitute the peripheral sector of the complex.</text>
</comment>
<dbReference type="Gene3D" id="1.10.645.10">
    <property type="entry name" value="Cytochrome-c3 Hydrogenase, chain B"/>
    <property type="match status" value="1"/>
</dbReference>
<dbReference type="InterPro" id="IPR014029">
    <property type="entry name" value="NADH_UbQ_OxRdtase_49kDa_CS"/>
</dbReference>
<keyword evidence="6" id="KW-0472">Membrane</keyword>
<dbReference type="PANTHER" id="PTHR11993">
    <property type="entry name" value="NADH-UBIQUINONE OXIDOREDUCTASE 49 KDA SUBUNIT"/>
    <property type="match status" value="1"/>
</dbReference>
<dbReference type="RefSeq" id="WP_078116262.1">
    <property type="nucleotide sequence ID" value="NZ_MWMH01000005.1"/>
</dbReference>
<gene>
    <name evidence="6" type="primary">nuoD</name>
    <name evidence="9" type="ORF">CBEIBR21_16235</name>
</gene>
<feature type="domain" description="NADH-quinone oxidoreductase subunit D" evidence="8">
    <location>
        <begin position="126"/>
        <end position="299"/>
    </location>
</feature>
<dbReference type="Proteomes" id="UP000190959">
    <property type="component" value="Unassembled WGS sequence"/>
</dbReference>
<dbReference type="GO" id="GO:0050136">
    <property type="term" value="F:NADH dehydrogenase (quinone) (non-electrogenic) activity"/>
    <property type="evidence" value="ECO:0007669"/>
    <property type="project" value="UniProtKB-UniRule"/>
</dbReference>
<dbReference type="PROSITE" id="PS00535">
    <property type="entry name" value="COMPLEX1_49K"/>
    <property type="match status" value="1"/>
</dbReference>
<evidence type="ECO:0000256" key="4">
    <source>
        <dbReference type="ARBA" id="ARBA00022967"/>
    </source>
</evidence>
<comment type="catalytic activity">
    <reaction evidence="6">
        <text>a quinone + NADH + 5 H(+)(in) = a quinol + NAD(+) + 4 H(+)(out)</text>
        <dbReference type="Rhea" id="RHEA:57888"/>
        <dbReference type="ChEBI" id="CHEBI:15378"/>
        <dbReference type="ChEBI" id="CHEBI:24646"/>
        <dbReference type="ChEBI" id="CHEBI:57540"/>
        <dbReference type="ChEBI" id="CHEBI:57945"/>
        <dbReference type="ChEBI" id="CHEBI:132124"/>
    </reaction>
</comment>
<evidence type="ECO:0000256" key="1">
    <source>
        <dbReference type="ARBA" id="ARBA00005769"/>
    </source>
</evidence>
<dbReference type="Pfam" id="PF00346">
    <property type="entry name" value="Complex1_49kDa"/>
    <property type="match status" value="1"/>
</dbReference>